<feature type="region of interest" description="Disordered" evidence="1">
    <location>
        <begin position="163"/>
        <end position="194"/>
    </location>
</feature>
<accession>A0A386UPY9</accession>
<evidence type="ECO:0000256" key="1">
    <source>
        <dbReference type="SAM" id="MobiDB-lite"/>
    </source>
</evidence>
<protein>
    <submittedName>
        <fullName evidence="2">Uncharacterized protein</fullName>
    </submittedName>
</protein>
<gene>
    <name evidence="2" type="ORF">PY32053_03281</name>
</gene>
<reference evidence="3" key="1">
    <citation type="submission" date="2018-07" db="EMBL/GenBank/DDBJ databases">
        <title>Genome Structure of the Opportunistic Pathogen Paracoccus yeei (Alphaproteobacteria) and Identification of Putative Virulence Factors.</title>
        <authorList>
            <person name="Lasek R."/>
            <person name="Szuplewska M."/>
            <person name="Mitura M."/>
            <person name="Decewicz P."/>
            <person name="Chmielowska C."/>
            <person name="Pawlot A."/>
            <person name="Sentkowska D."/>
            <person name="Czarnecki J."/>
            <person name="Bartosik D."/>
        </authorList>
    </citation>
    <scope>NUCLEOTIDE SEQUENCE [LARGE SCALE GENOMIC DNA]</scope>
    <source>
        <strain evidence="3">CCUG 32053</strain>
    </source>
</reference>
<name>A0A386UPY9_9RHOB</name>
<evidence type="ECO:0000313" key="3">
    <source>
        <dbReference type="Proteomes" id="UP000272010"/>
    </source>
</evidence>
<dbReference type="EMBL" id="CP031078">
    <property type="protein sequence ID" value="AYF02855.1"/>
    <property type="molecule type" value="Genomic_DNA"/>
</dbReference>
<feature type="region of interest" description="Disordered" evidence="1">
    <location>
        <begin position="267"/>
        <end position="298"/>
    </location>
</feature>
<dbReference type="AlphaFoldDB" id="A0A386UPY9"/>
<dbReference type="RefSeq" id="WP_120443183.1">
    <property type="nucleotide sequence ID" value="NZ_CP031078.1"/>
</dbReference>
<feature type="compositionally biased region" description="Polar residues" evidence="1">
    <location>
        <begin position="268"/>
        <end position="278"/>
    </location>
</feature>
<proteinExistence type="predicted"/>
<sequence length="411" mass="43555">MTRTIQLHDLDPLHGGKVEFSFPWSGPAPARCPLVIRRGTMKDPFLGTGGWQGVEHFFLPDRIGVQDGRLCLVFGPQLVDNALRDDDLVQISLPEAGVTDVVAWRGITRSVTVAPAPRAPGPAPVAPPPPELVVLPAGDRPDQLTVLVKSSSRLPADLDLRISRDGQHPQLGPGGWGERLHSFAPSQRDDGPDGARLVFTLPAGAESGPVLLDLAGSKIPAELPRQVSPVPPKGDRRGVHPWLAGLLLLALAGGGWWWFQHRQPDPATLSTTPGPSSQTADTATPETGTPPPPVPPAQAAYDRALAAMQADNCPAARQDMLTAVQGDYGPALLAWAEAQDSLDFQPCLTETQNDISALNHLKRACTAHIEGAKAALDRLTAELTRRAGQGDDAAQDVLRLAVPDVSEACNG</sequence>
<dbReference type="Proteomes" id="UP000272010">
    <property type="component" value="Chromosome"/>
</dbReference>
<evidence type="ECO:0000313" key="2">
    <source>
        <dbReference type="EMBL" id="AYF02855.1"/>
    </source>
</evidence>
<organism evidence="2 3">
    <name type="scientific">Paracoccus yeei</name>
    <dbReference type="NCBI Taxonomy" id="147645"/>
    <lineage>
        <taxon>Bacteria</taxon>
        <taxon>Pseudomonadati</taxon>
        <taxon>Pseudomonadota</taxon>
        <taxon>Alphaproteobacteria</taxon>
        <taxon>Rhodobacterales</taxon>
        <taxon>Paracoccaceae</taxon>
        <taxon>Paracoccus</taxon>
    </lineage>
</organism>